<dbReference type="RefSeq" id="WP_093326865.1">
    <property type="nucleotide sequence ID" value="NZ_AP027363.1"/>
</dbReference>
<evidence type="ECO:0000256" key="7">
    <source>
        <dbReference type="RuleBase" id="RU000562"/>
    </source>
</evidence>
<evidence type="ECO:0000256" key="4">
    <source>
        <dbReference type="ARBA" id="ARBA00022980"/>
    </source>
</evidence>
<dbReference type="InterPro" id="IPR001787">
    <property type="entry name" value="Ribosomal_bL21"/>
</dbReference>
<keyword evidence="4 6" id="KW-0689">Ribosomal protein</keyword>
<dbReference type="EMBL" id="FOHK01000001">
    <property type="protein sequence ID" value="SES66809.1"/>
    <property type="molecule type" value="Genomic_DNA"/>
</dbReference>
<dbReference type="GO" id="GO:0005737">
    <property type="term" value="C:cytoplasm"/>
    <property type="evidence" value="ECO:0007669"/>
    <property type="project" value="UniProtKB-ARBA"/>
</dbReference>
<dbReference type="NCBIfam" id="TIGR00061">
    <property type="entry name" value="L21"/>
    <property type="match status" value="1"/>
</dbReference>
<dbReference type="PROSITE" id="PS01169">
    <property type="entry name" value="RIBOSOMAL_L21"/>
    <property type="match status" value="1"/>
</dbReference>
<dbReference type="OrthoDB" id="9813334at2"/>
<proteinExistence type="inferred from homology"/>
<dbReference type="InterPro" id="IPR018258">
    <property type="entry name" value="Ribosomal_bL21_CS"/>
</dbReference>
<dbReference type="GO" id="GO:0005840">
    <property type="term" value="C:ribosome"/>
    <property type="evidence" value="ECO:0007669"/>
    <property type="project" value="UniProtKB-KW"/>
</dbReference>
<dbReference type="GO" id="GO:0003735">
    <property type="term" value="F:structural constituent of ribosome"/>
    <property type="evidence" value="ECO:0007669"/>
    <property type="project" value="InterPro"/>
</dbReference>
<dbReference type="PANTHER" id="PTHR21349:SF0">
    <property type="entry name" value="LARGE RIBOSOMAL SUBUNIT PROTEIN BL21M"/>
    <property type="match status" value="1"/>
</dbReference>
<dbReference type="GO" id="GO:1990904">
    <property type="term" value="C:ribonucleoprotein complex"/>
    <property type="evidence" value="ECO:0007669"/>
    <property type="project" value="UniProtKB-KW"/>
</dbReference>
<evidence type="ECO:0000256" key="3">
    <source>
        <dbReference type="ARBA" id="ARBA00022884"/>
    </source>
</evidence>
<gene>
    <name evidence="6" type="primary">rplU</name>
    <name evidence="8" type="ORF">SAMN05660429_00176</name>
</gene>
<dbReference type="HAMAP" id="MF_01363">
    <property type="entry name" value="Ribosomal_bL21"/>
    <property type="match status" value="1"/>
</dbReference>
<dbReference type="InterPro" id="IPR036164">
    <property type="entry name" value="bL21-like_sf"/>
</dbReference>
<keyword evidence="2 6" id="KW-0699">rRNA-binding</keyword>
<protein>
    <recommendedName>
        <fullName evidence="6">Large ribosomal subunit protein bL21</fullName>
    </recommendedName>
</protein>
<dbReference type="Pfam" id="PF00829">
    <property type="entry name" value="Ribosomal_L21p"/>
    <property type="match status" value="1"/>
</dbReference>
<dbReference type="STRING" id="349064.SAMN05660429_00176"/>
<evidence type="ECO:0000313" key="8">
    <source>
        <dbReference type="EMBL" id="SES66809.1"/>
    </source>
</evidence>
<evidence type="ECO:0000256" key="2">
    <source>
        <dbReference type="ARBA" id="ARBA00022730"/>
    </source>
</evidence>
<organism evidence="8 9">
    <name type="scientific">Thalassotalea agarivorans</name>
    <name type="common">Thalassomonas agarivorans</name>
    <dbReference type="NCBI Taxonomy" id="349064"/>
    <lineage>
        <taxon>Bacteria</taxon>
        <taxon>Pseudomonadati</taxon>
        <taxon>Pseudomonadota</taxon>
        <taxon>Gammaproteobacteria</taxon>
        <taxon>Alteromonadales</taxon>
        <taxon>Colwelliaceae</taxon>
        <taxon>Thalassotalea</taxon>
    </lineage>
</organism>
<name>A0A1H9YD10_THASX</name>
<dbReference type="GO" id="GO:0019843">
    <property type="term" value="F:rRNA binding"/>
    <property type="evidence" value="ECO:0007669"/>
    <property type="project" value="UniProtKB-UniRule"/>
</dbReference>
<evidence type="ECO:0000313" key="9">
    <source>
        <dbReference type="Proteomes" id="UP000199308"/>
    </source>
</evidence>
<keyword evidence="5 6" id="KW-0687">Ribonucleoprotein</keyword>
<keyword evidence="9" id="KW-1185">Reference proteome</keyword>
<evidence type="ECO:0000256" key="6">
    <source>
        <dbReference type="HAMAP-Rule" id="MF_01363"/>
    </source>
</evidence>
<reference evidence="8 9" key="1">
    <citation type="submission" date="2016-10" db="EMBL/GenBank/DDBJ databases">
        <authorList>
            <person name="de Groot N.N."/>
        </authorList>
    </citation>
    <scope>NUCLEOTIDE SEQUENCE [LARGE SCALE GENOMIC DNA]</scope>
    <source>
        <strain evidence="8 9">DSM 19706</strain>
    </source>
</reference>
<comment type="function">
    <text evidence="6 7">This protein binds to 23S rRNA in the presence of protein L20.</text>
</comment>
<dbReference type="Proteomes" id="UP000199308">
    <property type="component" value="Unassembled WGS sequence"/>
</dbReference>
<dbReference type="SUPFAM" id="SSF141091">
    <property type="entry name" value="L21p-like"/>
    <property type="match status" value="1"/>
</dbReference>
<keyword evidence="3 6" id="KW-0694">RNA-binding</keyword>
<evidence type="ECO:0000256" key="5">
    <source>
        <dbReference type="ARBA" id="ARBA00023274"/>
    </source>
</evidence>
<comment type="similarity">
    <text evidence="1 6 7">Belongs to the bacterial ribosomal protein bL21 family.</text>
</comment>
<sequence>MYAVFQSGGKQHRVTEGQTVRLEKLELEVGATVEFDNVLMIANGDDVNVGAPYINGGKVTAEVVSQGRGEKVKIVKFRRRKHSRKQMGHRQWFTEVKITGING</sequence>
<accession>A0A1H9YD10</accession>
<comment type="subunit">
    <text evidence="6">Part of the 50S ribosomal subunit. Contacts protein L20.</text>
</comment>
<dbReference type="AlphaFoldDB" id="A0A1H9YD10"/>
<dbReference type="InterPro" id="IPR028909">
    <property type="entry name" value="bL21-like"/>
</dbReference>
<dbReference type="GO" id="GO:0006412">
    <property type="term" value="P:translation"/>
    <property type="evidence" value="ECO:0007669"/>
    <property type="project" value="UniProtKB-UniRule"/>
</dbReference>
<evidence type="ECO:0000256" key="1">
    <source>
        <dbReference type="ARBA" id="ARBA00008563"/>
    </source>
</evidence>
<dbReference type="PANTHER" id="PTHR21349">
    <property type="entry name" value="50S RIBOSOMAL PROTEIN L21"/>
    <property type="match status" value="1"/>
</dbReference>